<reference evidence="1" key="1">
    <citation type="journal article" date="2013" name="Int. J. Syst. Evol. Microbiol.">
        <title>Polycladomyces abyssicola gen. nov., sp. nov., a thermophilic filamentous bacterium isolated from hemipelagic sediment.</title>
        <authorList>
            <person name="Tsubouchi T."/>
            <person name="Shimane Y."/>
            <person name="Mori K."/>
            <person name="Usui K."/>
            <person name="Hiraki T."/>
            <person name="Tame A."/>
            <person name="Uematsu K."/>
            <person name="Maruyama T."/>
            <person name="Hatada Y."/>
        </authorList>
    </citation>
    <scope>NUCLEOTIDE SEQUENCE</scope>
    <source>
        <strain evidence="1">JIR-001</strain>
    </source>
</reference>
<organism evidence="1 2">
    <name type="scientific">Polycladomyces abyssicola</name>
    <dbReference type="NCBI Taxonomy" id="1125966"/>
    <lineage>
        <taxon>Bacteria</taxon>
        <taxon>Bacillati</taxon>
        <taxon>Bacillota</taxon>
        <taxon>Bacilli</taxon>
        <taxon>Bacillales</taxon>
        <taxon>Thermoactinomycetaceae</taxon>
        <taxon>Polycladomyces</taxon>
    </lineage>
</organism>
<reference evidence="1" key="2">
    <citation type="journal article" date="2021" name="Microbiol. Resour. Announc.">
        <title>Complete Genome Sequence of Polycladomyces abyssicola JIR-001T, Isolated from Hemipelagic Sediment in Deep Seawater.</title>
        <authorList>
            <person name="Tsubouchi T."/>
            <person name="Kaneko Y."/>
        </authorList>
    </citation>
    <scope>NUCLEOTIDE SEQUENCE</scope>
    <source>
        <strain evidence="1">JIR-001</strain>
    </source>
</reference>
<dbReference type="AlphaFoldDB" id="A0A8D5UIG9"/>
<keyword evidence="2" id="KW-1185">Reference proteome</keyword>
<dbReference type="EMBL" id="AP024601">
    <property type="protein sequence ID" value="BCU83061.1"/>
    <property type="molecule type" value="Genomic_DNA"/>
</dbReference>
<sequence>MCLESFREGKDLKSLTGAPFFLYIYLQILRLSVRKKSHNPISGTLIQSGGGTGPMKPGNLFERDSLSNVVPIPAEGISGR</sequence>
<proteinExistence type="predicted"/>
<name>A0A8D5UIG9_9BACL</name>
<evidence type="ECO:0000313" key="1">
    <source>
        <dbReference type="EMBL" id="BCU83061.1"/>
    </source>
</evidence>
<protein>
    <submittedName>
        <fullName evidence="1">Uncharacterized protein</fullName>
    </submittedName>
</protein>
<dbReference type="KEGG" id="pabs:JIR001_28440"/>
<evidence type="ECO:0000313" key="2">
    <source>
        <dbReference type="Proteomes" id="UP000677436"/>
    </source>
</evidence>
<gene>
    <name evidence="1" type="ORF">JIR001_28440</name>
</gene>
<dbReference type="Proteomes" id="UP000677436">
    <property type="component" value="Chromosome"/>
</dbReference>
<accession>A0A8D5UIG9</accession>